<gene>
    <name evidence="2" type="ORF">UU67_C0093G0002</name>
</gene>
<proteinExistence type="predicted"/>
<sequence>MPTNFLFLSIAVIFVWLVTLSFFFARILSHYNRITKGVSNKSLKTVLEELLQETEINKKDIDYLKQYSLKLEKDGLLHIQKVGLLRFNPFKDTGGDQSFILSLVDDNDTGVVISALYSRSGTRWYAKKIRNGKGVEYDLSEEEKKALSESQTAK</sequence>
<evidence type="ECO:0000313" key="3">
    <source>
        <dbReference type="Proteomes" id="UP000034753"/>
    </source>
</evidence>
<dbReference type="InterPro" id="IPR027981">
    <property type="entry name" value="DUF4446"/>
</dbReference>
<keyword evidence="1" id="KW-0472">Membrane</keyword>
<dbReference type="Proteomes" id="UP000034753">
    <property type="component" value="Unassembled WGS sequence"/>
</dbReference>
<dbReference type="EMBL" id="LCBN01000093">
    <property type="protein sequence ID" value="KKS10889.1"/>
    <property type="molecule type" value="Genomic_DNA"/>
</dbReference>
<keyword evidence="1" id="KW-0812">Transmembrane</keyword>
<comment type="caution">
    <text evidence="2">The sequence shown here is derived from an EMBL/GenBank/DDBJ whole genome shotgun (WGS) entry which is preliminary data.</text>
</comment>
<name>A0A0G0WD42_9BACT</name>
<evidence type="ECO:0008006" key="4">
    <source>
        <dbReference type="Google" id="ProtNLM"/>
    </source>
</evidence>
<accession>A0A0G0WD42</accession>
<protein>
    <recommendedName>
        <fullName evidence="4">DUF4446 domain-containing protein</fullName>
    </recommendedName>
</protein>
<dbReference type="Pfam" id="PF14584">
    <property type="entry name" value="DUF4446"/>
    <property type="match status" value="1"/>
</dbReference>
<keyword evidence="1" id="KW-1133">Transmembrane helix</keyword>
<feature type="transmembrane region" description="Helical" evidence="1">
    <location>
        <begin position="6"/>
        <end position="28"/>
    </location>
</feature>
<reference evidence="2 3" key="1">
    <citation type="journal article" date="2015" name="Nature">
        <title>rRNA introns, odd ribosomes, and small enigmatic genomes across a large radiation of phyla.</title>
        <authorList>
            <person name="Brown C.T."/>
            <person name="Hug L.A."/>
            <person name="Thomas B.C."/>
            <person name="Sharon I."/>
            <person name="Castelle C.J."/>
            <person name="Singh A."/>
            <person name="Wilkins M.J."/>
            <person name="Williams K.H."/>
            <person name="Banfield J.F."/>
        </authorList>
    </citation>
    <scope>NUCLEOTIDE SEQUENCE [LARGE SCALE GENOMIC DNA]</scope>
</reference>
<evidence type="ECO:0000256" key="1">
    <source>
        <dbReference type="SAM" id="Phobius"/>
    </source>
</evidence>
<organism evidence="2 3">
    <name type="scientific">Candidatus Daviesbacteria bacterium GW2011_GWB1_41_5</name>
    <dbReference type="NCBI Taxonomy" id="1618429"/>
    <lineage>
        <taxon>Bacteria</taxon>
        <taxon>Candidatus Daviesiibacteriota</taxon>
    </lineage>
</organism>
<dbReference type="AlphaFoldDB" id="A0A0G0WD42"/>
<evidence type="ECO:0000313" key="2">
    <source>
        <dbReference type="EMBL" id="KKS10889.1"/>
    </source>
</evidence>